<dbReference type="AlphaFoldDB" id="A0A0E4H3X5"/>
<keyword evidence="3" id="KW-0963">Cytoplasm</keyword>
<dbReference type="RefSeq" id="WP_093650413.1">
    <property type="nucleotide sequence ID" value="NZ_CTEN01000002.1"/>
</dbReference>
<comment type="subcellular location">
    <subcellularLocation>
        <location evidence="3">Cytoplasm</location>
    </subcellularLocation>
</comment>
<sequence length="211" mass="24005">MQTVFDYEKVGKRGKIDSFVLLSTSPRRKDLLSFLNPKIESVEVDERALENHYMEHFKQDDFLTRSAKVCCEISKAKSDKELEADTLYLSADTIVVADGQIFNKPRDLAEANAMFRSYFGKSHHVVTSVCLRMKGYLEVFYTVAKIEFVNFYPALEQVVTDYISLKQPLDKAGAYGFQELDPRSVKSVTGDIHTIIGLPVAEVSERIFKEV</sequence>
<proteinExistence type="inferred from homology"/>
<comment type="similarity">
    <text evidence="3">Belongs to the Maf family. YhdE subfamily.</text>
</comment>
<evidence type="ECO:0000313" key="4">
    <source>
        <dbReference type="EMBL" id="CQR24805.1"/>
    </source>
</evidence>
<evidence type="ECO:0000256" key="1">
    <source>
        <dbReference type="ARBA" id="ARBA00001968"/>
    </source>
</evidence>
<dbReference type="Pfam" id="PF02545">
    <property type="entry name" value="Maf"/>
    <property type="match status" value="1"/>
</dbReference>
<dbReference type="STRING" id="1608583.BN1356_01159"/>
<comment type="catalytic activity">
    <reaction evidence="3">
        <text>dTTP + H2O = dTMP + diphosphate + H(+)</text>
        <dbReference type="Rhea" id="RHEA:28534"/>
        <dbReference type="ChEBI" id="CHEBI:15377"/>
        <dbReference type="ChEBI" id="CHEBI:15378"/>
        <dbReference type="ChEBI" id="CHEBI:33019"/>
        <dbReference type="ChEBI" id="CHEBI:37568"/>
        <dbReference type="ChEBI" id="CHEBI:63528"/>
        <dbReference type="EC" id="3.6.1.9"/>
    </reaction>
</comment>
<dbReference type="GO" id="GO:0009117">
    <property type="term" value="P:nucleotide metabolic process"/>
    <property type="evidence" value="ECO:0007669"/>
    <property type="project" value="UniProtKB-KW"/>
</dbReference>
<dbReference type="EMBL" id="CTEN01000002">
    <property type="protein sequence ID" value="CQR24805.1"/>
    <property type="molecule type" value="Genomic_DNA"/>
</dbReference>
<dbReference type="PANTHER" id="PTHR43213">
    <property type="entry name" value="BIFUNCTIONAL DTTP/UTP PYROPHOSPHATASE/METHYLTRANSFERASE PROTEIN-RELATED"/>
    <property type="match status" value="1"/>
</dbReference>
<dbReference type="GO" id="GO:0036218">
    <property type="term" value="F:dTTP diphosphatase activity"/>
    <property type="evidence" value="ECO:0007669"/>
    <property type="project" value="RHEA"/>
</dbReference>
<reference evidence="5" key="1">
    <citation type="submission" date="2015-03" db="EMBL/GenBank/DDBJ databases">
        <authorList>
            <person name="Urmite Genomes"/>
        </authorList>
    </citation>
    <scope>NUCLEOTIDE SEQUENCE [LARGE SCALE GENOMIC DNA]</scope>
    <source>
        <strain evidence="5">FF10</strain>
    </source>
</reference>
<dbReference type="InterPro" id="IPR029001">
    <property type="entry name" value="ITPase-like_fam"/>
</dbReference>
<keyword evidence="2 3" id="KW-0378">Hydrolase</keyword>
<dbReference type="OrthoDB" id="9807767at2"/>
<feature type="site" description="Important for substrate specificity" evidence="3">
    <location>
        <position position="93"/>
    </location>
</feature>
<keyword evidence="3" id="KW-0546">Nucleotide metabolism</keyword>
<comment type="catalytic activity">
    <reaction evidence="3">
        <text>UTP + H2O = UMP + diphosphate + H(+)</text>
        <dbReference type="Rhea" id="RHEA:29395"/>
        <dbReference type="ChEBI" id="CHEBI:15377"/>
        <dbReference type="ChEBI" id="CHEBI:15378"/>
        <dbReference type="ChEBI" id="CHEBI:33019"/>
        <dbReference type="ChEBI" id="CHEBI:46398"/>
        <dbReference type="ChEBI" id="CHEBI:57865"/>
        <dbReference type="EC" id="3.6.1.9"/>
    </reaction>
</comment>
<keyword evidence="5" id="KW-1185">Reference proteome</keyword>
<comment type="cofactor">
    <cofactor evidence="1 3">
        <name>a divalent metal cation</name>
        <dbReference type="ChEBI" id="CHEBI:60240"/>
    </cofactor>
</comment>
<protein>
    <recommendedName>
        <fullName evidence="3">dTTP/UTP pyrophosphatase</fullName>
        <shortName evidence="3">dTTPase/UTPase</shortName>
        <ecNumber evidence="3">3.6.1.9</ecNumber>
    </recommendedName>
    <alternativeName>
        <fullName evidence="3">Nucleoside triphosphate pyrophosphatase</fullName>
    </alternativeName>
    <alternativeName>
        <fullName evidence="3">Nucleotide pyrophosphatase</fullName>
        <shortName evidence="3">Nucleotide PPase</shortName>
    </alternativeName>
</protein>
<comment type="caution">
    <text evidence="3">Lacks conserved residue(s) required for the propagation of feature annotation.</text>
</comment>
<dbReference type="GO" id="GO:0005737">
    <property type="term" value="C:cytoplasm"/>
    <property type="evidence" value="ECO:0007669"/>
    <property type="project" value="UniProtKB-SubCell"/>
</dbReference>
<accession>A0A0E4H3X5</accession>
<dbReference type="InterPro" id="IPR003697">
    <property type="entry name" value="Maf-like"/>
</dbReference>
<gene>
    <name evidence="4" type="ORF">BN1356_01159</name>
</gene>
<dbReference type="GO" id="GO:0036221">
    <property type="term" value="F:UTP diphosphatase activity"/>
    <property type="evidence" value="ECO:0007669"/>
    <property type="project" value="RHEA"/>
</dbReference>
<dbReference type="SUPFAM" id="SSF52972">
    <property type="entry name" value="ITPase-like"/>
    <property type="match status" value="1"/>
</dbReference>
<dbReference type="Proteomes" id="UP000198604">
    <property type="component" value="Unassembled WGS sequence"/>
</dbReference>
<feature type="active site" description="Proton acceptor" evidence="3">
    <location>
        <position position="92"/>
    </location>
</feature>
<evidence type="ECO:0000256" key="3">
    <source>
        <dbReference type="HAMAP-Rule" id="MF_00528"/>
    </source>
</evidence>
<evidence type="ECO:0000256" key="2">
    <source>
        <dbReference type="ARBA" id="ARBA00022801"/>
    </source>
</evidence>
<dbReference type="Gene3D" id="3.90.950.10">
    <property type="match status" value="1"/>
</dbReference>
<feature type="site" description="Important for substrate specificity" evidence="3">
    <location>
        <position position="27"/>
    </location>
</feature>
<feature type="site" description="Important for substrate specificity" evidence="3">
    <location>
        <position position="178"/>
    </location>
</feature>
<dbReference type="PIRSF" id="PIRSF006305">
    <property type="entry name" value="Maf"/>
    <property type="match status" value="1"/>
</dbReference>
<dbReference type="PANTHER" id="PTHR43213:SF5">
    <property type="entry name" value="BIFUNCTIONAL DTTP_UTP PYROPHOSPHATASE_METHYLTRANSFERASE PROTEIN-RELATED"/>
    <property type="match status" value="1"/>
</dbReference>
<organism evidence="4 5">
    <name type="scientific">Streptococcus varani</name>
    <dbReference type="NCBI Taxonomy" id="1608583"/>
    <lineage>
        <taxon>Bacteria</taxon>
        <taxon>Bacillati</taxon>
        <taxon>Bacillota</taxon>
        <taxon>Bacilli</taxon>
        <taxon>Lactobacillales</taxon>
        <taxon>Streptococcaceae</taxon>
        <taxon>Streptococcus</taxon>
    </lineage>
</organism>
<dbReference type="HAMAP" id="MF_00528">
    <property type="entry name" value="Maf"/>
    <property type="match status" value="1"/>
</dbReference>
<name>A0A0E4H3X5_9STRE</name>
<dbReference type="EC" id="3.6.1.9" evidence="3"/>
<comment type="function">
    <text evidence="3">Nucleoside triphosphate pyrophosphatase that hydrolyzes dTTP and UTP. May have a dual role in cell division arrest and in preventing the incorporation of modified nucleotides into cellular nucleic acids.</text>
</comment>
<evidence type="ECO:0000313" key="5">
    <source>
        <dbReference type="Proteomes" id="UP000198604"/>
    </source>
</evidence>